<sequence>MPRTAGRQLGNTTDSWAGVRAPQPHPQNKVGSSPLSWAAYKPCRAGERGSGSTGPQPRGSEVTAGDAAAKRARHGPPRHHARASPLQQLKRRQRAAHTALTKQPRAGGQEGGGLVRCSHRYPPWTPPPTTQGDGALLQRVCLATAPERTAGGLRGQVCDPCECPLAHWCLPPVPPRHRPPRARPGPAARLRWGGAKRREGRAPSWSATPED</sequence>
<dbReference type="AlphaFoldDB" id="A0A8J8WMR3"/>
<dbReference type="Proteomes" id="UP000770661">
    <property type="component" value="Unassembled WGS sequence"/>
</dbReference>
<evidence type="ECO:0000313" key="2">
    <source>
        <dbReference type="EMBL" id="KAG0697542.1"/>
    </source>
</evidence>
<reference evidence="2" key="1">
    <citation type="submission" date="2020-07" db="EMBL/GenBank/DDBJ databases">
        <title>The High-quality genome of the commercially important snow crab, Chionoecetes opilio.</title>
        <authorList>
            <person name="Jeong J.-H."/>
            <person name="Ryu S."/>
        </authorList>
    </citation>
    <scope>NUCLEOTIDE SEQUENCE</scope>
    <source>
        <strain evidence="2">MADBK_172401_WGS</strain>
        <tissue evidence="2">Digestive gland</tissue>
    </source>
</reference>
<keyword evidence="3" id="KW-1185">Reference proteome</keyword>
<comment type="caution">
    <text evidence="2">The sequence shown here is derived from an EMBL/GenBank/DDBJ whole genome shotgun (WGS) entry which is preliminary data.</text>
</comment>
<feature type="region of interest" description="Disordered" evidence="1">
    <location>
        <begin position="172"/>
        <end position="211"/>
    </location>
</feature>
<protein>
    <submittedName>
        <fullName evidence="2">Uncharacterized protein</fullName>
    </submittedName>
</protein>
<evidence type="ECO:0000313" key="3">
    <source>
        <dbReference type="Proteomes" id="UP000770661"/>
    </source>
</evidence>
<feature type="region of interest" description="Disordered" evidence="1">
    <location>
        <begin position="1"/>
        <end position="113"/>
    </location>
</feature>
<proteinExistence type="predicted"/>
<organism evidence="2 3">
    <name type="scientific">Chionoecetes opilio</name>
    <name type="common">Atlantic snow crab</name>
    <name type="synonym">Cancer opilio</name>
    <dbReference type="NCBI Taxonomy" id="41210"/>
    <lineage>
        <taxon>Eukaryota</taxon>
        <taxon>Metazoa</taxon>
        <taxon>Ecdysozoa</taxon>
        <taxon>Arthropoda</taxon>
        <taxon>Crustacea</taxon>
        <taxon>Multicrustacea</taxon>
        <taxon>Malacostraca</taxon>
        <taxon>Eumalacostraca</taxon>
        <taxon>Eucarida</taxon>
        <taxon>Decapoda</taxon>
        <taxon>Pleocyemata</taxon>
        <taxon>Brachyura</taxon>
        <taxon>Eubrachyura</taxon>
        <taxon>Majoidea</taxon>
        <taxon>Majidae</taxon>
        <taxon>Chionoecetes</taxon>
    </lineage>
</organism>
<feature type="compositionally biased region" description="Basic residues" evidence="1">
    <location>
        <begin position="70"/>
        <end position="82"/>
    </location>
</feature>
<accession>A0A8J8WMR3</accession>
<name>A0A8J8WMR3_CHIOP</name>
<evidence type="ECO:0000256" key="1">
    <source>
        <dbReference type="SAM" id="MobiDB-lite"/>
    </source>
</evidence>
<gene>
    <name evidence="2" type="ORF">GWK47_026295</name>
</gene>
<dbReference type="EMBL" id="JACEEZ010025780">
    <property type="protein sequence ID" value="KAG0697542.1"/>
    <property type="molecule type" value="Genomic_DNA"/>
</dbReference>